<feature type="binding site" evidence="2">
    <location>
        <position position="207"/>
    </location>
    <ligand>
        <name>Co(2+)</name>
        <dbReference type="ChEBI" id="CHEBI:48828"/>
    </ligand>
</feature>
<dbReference type="CDD" id="cd03412">
    <property type="entry name" value="CbiK_N"/>
    <property type="match status" value="1"/>
</dbReference>
<proteinExistence type="predicted"/>
<evidence type="ECO:0000256" key="1">
    <source>
        <dbReference type="PIRSR" id="PIRSR033579-1"/>
    </source>
</evidence>
<accession>A0A2P2BUR2</accession>
<dbReference type="EC" id="4.99.1.3" evidence="4"/>
<feature type="active site" description="Proton acceptor" evidence="1">
    <location>
        <position position="145"/>
    </location>
</feature>
<dbReference type="InterPro" id="IPR010388">
    <property type="entry name" value="Anaerobic_Co-chelatase"/>
</dbReference>
<feature type="binding site" evidence="2">
    <location>
        <begin position="202"/>
        <end position="203"/>
    </location>
    <ligand>
        <name>substrate</name>
    </ligand>
</feature>
<dbReference type="Proteomes" id="UP000245695">
    <property type="component" value="Chromosome 1"/>
</dbReference>
<gene>
    <name evidence="4" type="ORF">FRIFI_2579</name>
</gene>
<dbReference type="CDD" id="cd03413">
    <property type="entry name" value="CbiK_C"/>
    <property type="match status" value="1"/>
</dbReference>
<dbReference type="GO" id="GO:0046872">
    <property type="term" value="F:metal ion binding"/>
    <property type="evidence" value="ECO:0007669"/>
    <property type="project" value="UniProtKB-KW"/>
</dbReference>
<evidence type="ECO:0000256" key="3">
    <source>
        <dbReference type="PIRSR" id="PIRSR033579-3"/>
    </source>
</evidence>
<evidence type="ECO:0000313" key="4">
    <source>
        <dbReference type="EMBL" id="CEI74101.1"/>
    </source>
</evidence>
<name>A0A2P2BUR2_9FIRM</name>
<keyword evidence="3" id="KW-0170">Cobalt</keyword>
<dbReference type="KEGG" id="rhom:FRIFI_2579"/>
<reference evidence="4 5" key="1">
    <citation type="submission" date="2014-09" db="EMBL/GenBank/DDBJ databases">
        <authorList>
            <person name="Hornung B.V."/>
        </authorList>
    </citation>
    <scope>NUCLEOTIDE SEQUENCE [LARGE SCALE GENOMIC DNA]</scope>
    <source>
        <strain evidence="4 5">FRIFI</strain>
    </source>
</reference>
<evidence type="ECO:0000256" key="2">
    <source>
        <dbReference type="PIRSR" id="PIRSR033579-2"/>
    </source>
</evidence>
<sequence length="266" mass="30643">MKKAVLVVSFGTSYKETREKTIEACENKIKNGLEGYDFFRAFTSNMIIRKLKNRDGIEIENPIQALDRLYEEGYEEVIVQTLHIICGEEFTKLKEQVDSYQDKFKKIILGRPLLTYIEDYKETVEAIKHQIPQMQKDEAVVFMGHGTFHESHASYPALEYMMRDAGINAYVGTVEGYPEIDNVVKRLKEDNIKIVNLMPFMLVAGDHAINDMAGEDEDSWKNILEDFGFKVKIHLQGLGENPYIQDKFMNHANDCVEKINELGQIC</sequence>
<dbReference type="EMBL" id="LN650648">
    <property type="protein sequence ID" value="CEI74101.1"/>
    <property type="molecule type" value="Genomic_DNA"/>
</dbReference>
<dbReference type="Gene3D" id="3.40.50.1400">
    <property type="match status" value="2"/>
</dbReference>
<feature type="binding site" evidence="3">
    <location>
        <position position="175"/>
    </location>
    <ligand>
        <name>Co(2+)</name>
        <dbReference type="ChEBI" id="CHEBI:48828"/>
    </ligand>
</feature>
<protein>
    <submittedName>
        <fullName evidence="4">Sirohydrochlorin cobaltochelatase</fullName>
        <ecNumber evidence="4">4.99.1.3</ecNumber>
    </submittedName>
</protein>
<feature type="binding site" evidence="2">
    <location>
        <begin position="85"/>
        <end position="92"/>
    </location>
    <ligand>
        <name>substrate</name>
    </ligand>
</feature>
<organism evidence="4 5">
    <name type="scientific">Romboutsia hominis</name>
    <dbReference type="NCBI Taxonomy" id="1507512"/>
    <lineage>
        <taxon>Bacteria</taxon>
        <taxon>Bacillati</taxon>
        <taxon>Bacillota</taxon>
        <taxon>Clostridia</taxon>
        <taxon>Peptostreptococcales</taxon>
        <taxon>Peptostreptococcaceae</taxon>
        <taxon>Romboutsia</taxon>
    </lineage>
</organism>
<feature type="binding site" evidence="3">
    <location>
        <position position="145"/>
    </location>
    <ligand>
        <name>Co(2+)</name>
        <dbReference type="ChEBI" id="CHEBI:48828"/>
    </ligand>
</feature>
<dbReference type="AlphaFoldDB" id="A0A2P2BUR2"/>
<dbReference type="GO" id="GO:0016852">
    <property type="term" value="F:sirohydrochlorin cobaltochelatase activity"/>
    <property type="evidence" value="ECO:0007669"/>
    <property type="project" value="UniProtKB-EC"/>
</dbReference>
<keyword evidence="3" id="KW-0479">Metal-binding</keyword>
<keyword evidence="4" id="KW-0456">Lyase</keyword>
<dbReference type="RefSeq" id="WP_195929228.1">
    <property type="nucleotide sequence ID" value="NZ_JAKNTL010000002.1"/>
</dbReference>
<feature type="binding site" evidence="2">
    <location>
        <position position="10"/>
    </location>
    <ligand>
        <name>Co(2+)</name>
        <dbReference type="ChEBI" id="CHEBI:48828"/>
    </ligand>
</feature>
<dbReference type="PIRSF" id="PIRSF033579">
    <property type="entry name" value="Anaer_Co_chel"/>
    <property type="match status" value="1"/>
</dbReference>
<dbReference type="Pfam" id="PF06180">
    <property type="entry name" value="CbiK"/>
    <property type="match status" value="1"/>
</dbReference>
<keyword evidence="5" id="KW-1185">Reference proteome</keyword>
<dbReference type="SUPFAM" id="SSF53800">
    <property type="entry name" value="Chelatase"/>
    <property type="match status" value="1"/>
</dbReference>
<evidence type="ECO:0000313" key="5">
    <source>
        <dbReference type="Proteomes" id="UP000245695"/>
    </source>
</evidence>
<dbReference type="GO" id="GO:0019251">
    <property type="term" value="P:anaerobic cobalamin biosynthetic process"/>
    <property type="evidence" value="ECO:0007669"/>
    <property type="project" value="InterPro"/>
</dbReference>